<gene>
    <name evidence="1" type="ORF">QFC20_006218</name>
</gene>
<proteinExistence type="predicted"/>
<keyword evidence="2" id="KW-1185">Reference proteome</keyword>
<dbReference type="Proteomes" id="UP001230649">
    <property type="component" value="Unassembled WGS sequence"/>
</dbReference>
<protein>
    <submittedName>
        <fullName evidence="1">Uncharacterized protein</fullName>
    </submittedName>
</protein>
<evidence type="ECO:0000313" key="1">
    <source>
        <dbReference type="EMBL" id="KAJ9097394.1"/>
    </source>
</evidence>
<reference evidence="1" key="1">
    <citation type="submission" date="2023-04" db="EMBL/GenBank/DDBJ databases">
        <title>Draft Genome sequencing of Naganishia species isolated from polar environments using Oxford Nanopore Technology.</title>
        <authorList>
            <person name="Leo P."/>
            <person name="Venkateswaran K."/>
        </authorList>
    </citation>
    <scope>NUCLEOTIDE SEQUENCE</scope>
    <source>
        <strain evidence="1">MNA-CCFEE 5262</strain>
    </source>
</reference>
<dbReference type="EMBL" id="JASBWS010000104">
    <property type="protein sequence ID" value="KAJ9097394.1"/>
    <property type="molecule type" value="Genomic_DNA"/>
</dbReference>
<comment type="caution">
    <text evidence="1">The sequence shown here is derived from an EMBL/GenBank/DDBJ whole genome shotgun (WGS) entry which is preliminary data.</text>
</comment>
<accession>A0ACC2VEI3</accession>
<organism evidence="1 2">
    <name type="scientific">Naganishia adeliensis</name>
    <dbReference type="NCBI Taxonomy" id="92952"/>
    <lineage>
        <taxon>Eukaryota</taxon>
        <taxon>Fungi</taxon>
        <taxon>Dikarya</taxon>
        <taxon>Basidiomycota</taxon>
        <taxon>Agaricomycotina</taxon>
        <taxon>Tremellomycetes</taxon>
        <taxon>Filobasidiales</taxon>
        <taxon>Filobasidiaceae</taxon>
        <taxon>Naganishia</taxon>
    </lineage>
</organism>
<sequence length="293" mass="34008">MIEKRTKANSGSILSPATSFKTTLDSAAVWREGIYVVMGPIDVSNYINVLPVRKKKKKEDEKEHGMLPHFVRLFRIINGLFFEQQKELHNEWVFFELFYWKGMSEGHPVRAWLEFMASYEDPLEHRRPQPPFRITLQLLADIGNEYTFRCWAVALHLRVRALQQQSPFHVERLPQHFDIIIDDKRLPSDLQCLFQADYSTKPRADIMRYGHTYKGGKASNLLALGLFQGNCEIAPGRQMAEIMKRFDDWEPETKEQLDTENRPGRFTVDHLRATKKSNTETASGKKGADSPRP</sequence>
<evidence type="ECO:0000313" key="2">
    <source>
        <dbReference type="Proteomes" id="UP001230649"/>
    </source>
</evidence>
<name>A0ACC2VEI3_9TREE</name>